<dbReference type="NCBIfam" id="TIGR01182">
    <property type="entry name" value="eda"/>
    <property type="match status" value="1"/>
</dbReference>
<evidence type="ECO:0000256" key="6">
    <source>
        <dbReference type="ARBA" id="ARBA00023239"/>
    </source>
</evidence>
<evidence type="ECO:0000256" key="3">
    <source>
        <dbReference type="ARBA" id="ARBA00006906"/>
    </source>
</evidence>
<reference evidence="8" key="1">
    <citation type="submission" date="2022-08" db="EMBL/GenBank/DDBJ databases">
        <authorList>
            <person name="Deng Y."/>
            <person name="Han X.-F."/>
            <person name="Zhang Y.-Q."/>
        </authorList>
    </citation>
    <scope>NUCLEOTIDE SEQUENCE</scope>
    <source>
        <strain evidence="8">CPCC 205763</strain>
    </source>
</reference>
<dbReference type="EMBL" id="JANLCM010000001">
    <property type="protein sequence ID" value="MCS5717691.1"/>
    <property type="molecule type" value="Genomic_DNA"/>
</dbReference>
<dbReference type="InterPro" id="IPR013785">
    <property type="entry name" value="Aldolase_TIM"/>
</dbReference>
<dbReference type="RefSeq" id="WP_259506143.1">
    <property type="nucleotide sequence ID" value="NZ_JANLCM010000001.1"/>
</dbReference>
<keyword evidence="9" id="KW-1185">Reference proteome</keyword>
<accession>A0ABT2GS92</accession>
<protein>
    <recommendedName>
        <fullName evidence="5">2-dehydro-3-deoxy-phosphogluconate aldolase</fullName>
        <ecNumber evidence="5">4.1.2.14</ecNumber>
    </recommendedName>
</protein>
<dbReference type="EC" id="4.1.2.14" evidence="5"/>
<comment type="catalytic activity">
    <reaction evidence="1">
        <text>2-dehydro-3-deoxy-6-phospho-D-gluconate = D-glyceraldehyde 3-phosphate + pyruvate</text>
        <dbReference type="Rhea" id="RHEA:17089"/>
        <dbReference type="ChEBI" id="CHEBI:15361"/>
        <dbReference type="ChEBI" id="CHEBI:57569"/>
        <dbReference type="ChEBI" id="CHEBI:59776"/>
        <dbReference type="EC" id="4.1.2.14"/>
    </reaction>
</comment>
<name>A0ABT2GS92_9MICO</name>
<evidence type="ECO:0000256" key="1">
    <source>
        <dbReference type="ARBA" id="ARBA00000654"/>
    </source>
</evidence>
<dbReference type="Proteomes" id="UP001165584">
    <property type="component" value="Unassembled WGS sequence"/>
</dbReference>
<evidence type="ECO:0000313" key="8">
    <source>
        <dbReference type="EMBL" id="MCS5717691.1"/>
    </source>
</evidence>
<dbReference type="GO" id="GO:0008700">
    <property type="term" value="F:(R,S)-4-hydroxy-2-oxoglutarate aldolase activity"/>
    <property type="evidence" value="ECO:0007669"/>
    <property type="project" value="UniProtKB-EC"/>
</dbReference>
<gene>
    <name evidence="8" type="primary">eda</name>
    <name evidence="8" type="ORF">N1027_06030</name>
</gene>
<evidence type="ECO:0000313" key="9">
    <source>
        <dbReference type="Proteomes" id="UP001165584"/>
    </source>
</evidence>
<comment type="pathway">
    <text evidence="2">Carbohydrate acid metabolism; 2-dehydro-3-deoxy-D-gluconate degradation; D-glyceraldehyde 3-phosphate and pyruvate from 2-dehydro-3-deoxy-D-gluconate: step 2/2.</text>
</comment>
<evidence type="ECO:0000256" key="4">
    <source>
        <dbReference type="ARBA" id="ARBA00011233"/>
    </source>
</evidence>
<dbReference type="InterPro" id="IPR000887">
    <property type="entry name" value="Aldlse_KDPG_KHG"/>
</dbReference>
<comment type="similarity">
    <text evidence="3">Belongs to the KHG/KDPG aldolase family.</text>
</comment>
<keyword evidence="6 8" id="KW-0456">Lyase</keyword>
<dbReference type="InterPro" id="IPR031337">
    <property type="entry name" value="KDPG/KHG_AS_1"/>
</dbReference>
<dbReference type="PROSITE" id="PS00159">
    <property type="entry name" value="ALDOLASE_KDPG_KHG_1"/>
    <property type="match status" value="1"/>
</dbReference>
<evidence type="ECO:0000256" key="2">
    <source>
        <dbReference type="ARBA" id="ARBA00004736"/>
    </source>
</evidence>
<dbReference type="GO" id="GO:0008675">
    <property type="term" value="F:2-dehydro-3-deoxy-phosphogluconate aldolase activity"/>
    <property type="evidence" value="ECO:0007669"/>
    <property type="project" value="UniProtKB-EC"/>
</dbReference>
<evidence type="ECO:0000256" key="5">
    <source>
        <dbReference type="ARBA" id="ARBA00013063"/>
    </source>
</evidence>
<comment type="subunit">
    <text evidence="4">Homotrimer.</text>
</comment>
<dbReference type="Pfam" id="PF01081">
    <property type="entry name" value="Aldolase"/>
    <property type="match status" value="1"/>
</dbReference>
<dbReference type="PANTHER" id="PTHR30246:SF1">
    <property type="entry name" value="2-DEHYDRO-3-DEOXY-6-PHOSPHOGALACTONATE ALDOLASE-RELATED"/>
    <property type="match status" value="1"/>
</dbReference>
<comment type="caution">
    <text evidence="8">The sequence shown here is derived from an EMBL/GenBank/DDBJ whole genome shotgun (WGS) entry which is preliminary data.</text>
</comment>
<dbReference type="SUPFAM" id="SSF51569">
    <property type="entry name" value="Aldolase"/>
    <property type="match status" value="1"/>
</dbReference>
<organism evidence="8 9">
    <name type="scientific">Herbiconiux aconitum</name>
    <dbReference type="NCBI Taxonomy" id="2970913"/>
    <lineage>
        <taxon>Bacteria</taxon>
        <taxon>Bacillati</taxon>
        <taxon>Actinomycetota</taxon>
        <taxon>Actinomycetes</taxon>
        <taxon>Micrococcales</taxon>
        <taxon>Microbacteriaceae</taxon>
        <taxon>Herbiconiux</taxon>
    </lineage>
</organism>
<sequence length="202" mass="20690">MSISLGRILPIVVIDSADDAEPLAEALLAGGIRQVEVTLRTPAAIEAARRMARHDDLVVGVGTALTTDDVSRAADAGARFIVSPGLIEPVVERTLALGLASIPGIATATELARASAFGLDLLKVFPAEQLGGVAMIAALAAVFPEVRFMPSGGIGPTNAGAYLSHPAVTAIGGSWMAPREAIKARDFLSIADLCTAAGELLR</sequence>
<evidence type="ECO:0000256" key="7">
    <source>
        <dbReference type="ARBA" id="ARBA00023277"/>
    </source>
</evidence>
<proteinExistence type="inferred from homology"/>
<dbReference type="CDD" id="cd00452">
    <property type="entry name" value="KDPG_aldolase"/>
    <property type="match status" value="1"/>
</dbReference>
<dbReference type="PANTHER" id="PTHR30246">
    <property type="entry name" value="2-KETO-3-DEOXY-6-PHOSPHOGLUCONATE ALDOLASE"/>
    <property type="match status" value="1"/>
</dbReference>
<keyword evidence="7" id="KW-0119">Carbohydrate metabolism</keyword>
<dbReference type="Gene3D" id="3.20.20.70">
    <property type="entry name" value="Aldolase class I"/>
    <property type="match status" value="1"/>
</dbReference>